<comment type="caution">
    <text evidence="2">The sequence shown here is derived from an EMBL/GenBank/DDBJ whole genome shotgun (WGS) entry which is preliminary data.</text>
</comment>
<dbReference type="Pfam" id="PF25333">
    <property type="entry name" value="DUF2921_N"/>
    <property type="match status" value="1"/>
</dbReference>
<sequence length="307" mass="34504">MSLSASYNHNLDGSSKIFTNYNRAAEIEKHCSSHLPLASKLSPDDNRGIRIKSELSFTNGDWEQEDGHATLMSFEGHGFPTKLVTFKVMDISSVPHFENTVCLGGIMSIGISSEGPILPTSSSPPFTIRPGVYLQTNDHENGKEHLLCLLGNTTLPISKPFIDDWNDYYLEYSLLEDDHILLVLQYPQSSSLKRRAIRGEMQSLNQEGSLAYFDNVHISSQLNGYANFSPRRFTPFDILQNHKDKHDASKLGPFQLGKESDSAWNDGNYRMVFQNLICDEQTNDNNIESAKVSAVLRAFPTMDEFTE</sequence>
<proteinExistence type="predicted"/>
<dbReference type="AlphaFoldDB" id="A0A445EK74"/>
<dbReference type="PANTHER" id="PTHR33389:SF20">
    <property type="match status" value="1"/>
</dbReference>
<dbReference type="EMBL" id="SDMP01000001">
    <property type="protein sequence ID" value="RYR75806.1"/>
    <property type="molecule type" value="Genomic_DNA"/>
</dbReference>
<dbReference type="Proteomes" id="UP000289738">
    <property type="component" value="Chromosome A01"/>
</dbReference>
<evidence type="ECO:0000259" key="1">
    <source>
        <dbReference type="Pfam" id="PF25333"/>
    </source>
</evidence>
<reference evidence="2 3" key="1">
    <citation type="submission" date="2019-01" db="EMBL/GenBank/DDBJ databases">
        <title>Sequencing of cultivated peanut Arachis hypogaea provides insights into genome evolution and oil improvement.</title>
        <authorList>
            <person name="Chen X."/>
        </authorList>
    </citation>
    <scope>NUCLEOTIDE SEQUENCE [LARGE SCALE GENOMIC DNA]</scope>
    <source>
        <strain evidence="3">cv. Fuhuasheng</strain>
        <tissue evidence="2">Leaves</tissue>
    </source>
</reference>
<accession>A0A445EK74</accession>
<dbReference type="PANTHER" id="PTHR33389">
    <property type="entry name" value="FAMILY PROTEIN, PUTATIVE (DUF2921)-RELATED"/>
    <property type="match status" value="1"/>
</dbReference>
<evidence type="ECO:0000313" key="2">
    <source>
        <dbReference type="EMBL" id="RYR75806.1"/>
    </source>
</evidence>
<evidence type="ECO:0000313" key="3">
    <source>
        <dbReference type="Proteomes" id="UP000289738"/>
    </source>
</evidence>
<gene>
    <name evidence="2" type="ORF">Ahy_A01g000386</name>
</gene>
<dbReference type="InterPro" id="IPR057425">
    <property type="entry name" value="DUF2921_N"/>
</dbReference>
<name>A0A445EK74_ARAHY</name>
<protein>
    <recommendedName>
        <fullName evidence="1">DUF2921 domain-containing protein</fullName>
    </recommendedName>
</protein>
<organism evidence="2 3">
    <name type="scientific">Arachis hypogaea</name>
    <name type="common">Peanut</name>
    <dbReference type="NCBI Taxonomy" id="3818"/>
    <lineage>
        <taxon>Eukaryota</taxon>
        <taxon>Viridiplantae</taxon>
        <taxon>Streptophyta</taxon>
        <taxon>Embryophyta</taxon>
        <taxon>Tracheophyta</taxon>
        <taxon>Spermatophyta</taxon>
        <taxon>Magnoliopsida</taxon>
        <taxon>eudicotyledons</taxon>
        <taxon>Gunneridae</taxon>
        <taxon>Pentapetalae</taxon>
        <taxon>rosids</taxon>
        <taxon>fabids</taxon>
        <taxon>Fabales</taxon>
        <taxon>Fabaceae</taxon>
        <taxon>Papilionoideae</taxon>
        <taxon>50 kb inversion clade</taxon>
        <taxon>dalbergioids sensu lato</taxon>
        <taxon>Dalbergieae</taxon>
        <taxon>Pterocarpus clade</taxon>
        <taxon>Arachis</taxon>
    </lineage>
</organism>
<feature type="domain" description="DUF2921" evidence="1">
    <location>
        <begin position="28"/>
        <end position="216"/>
    </location>
</feature>
<keyword evidence="3" id="KW-1185">Reference proteome</keyword>
<dbReference type="STRING" id="3818.A0A445EK74"/>